<organism evidence="3">
    <name type="scientific">Trypanosoma vivax (strain Y486)</name>
    <dbReference type="NCBI Taxonomy" id="1055687"/>
    <lineage>
        <taxon>Eukaryota</taxon>
        <taxon>Discoba</taxon>
        <taxon>Euglenozoa</taxon>
        <taxon>Kinetoplastea</taxon>
        <taxon>Metakinetoplastina</taxon>
        <taxon>Trypanosomatida</taxon>
        <taxon>Trypanosomatidae</taxon>
        <taxon>Trypanosoma</taxon>
        <taxon>Duttonella</taxon>
    </lineage>
</organism>
<feature type="region of interest" description="Disordered" evidence="2">
    <location>
        <begin position="1"/>
        <end position="65"/>
    </location>
</feature>
<feature type="compositionally biased region" description="Basic and acidic residues" evidence="2">
    <location>
        <begin position="35"/>
        <end position="58"/>
    </location>
</feature>
<dbReference type="AlphaFoldDB" id="G0UC82"/>
<reference evidence="3" key="1">
    <citation type="journal article" date="2012" name="Proc. Natl. Acad. Sci. U.S.A.">
        <title>Antigenic diversity is generated by distinct evolutionary mechanisms in African trypanosome species.</title>
        <authorList>
            <person name="Jackson A.P."/>
            <person name="Berry A."/>
            <person name="Aslett M."/>
            <person name="Allison H.C."/>
            <person name="Burton P."/>
            <person name="Vavrova-Anderson J."/>
            <person name="Brown R."/>
            <person name="Browne H."/>
            <person name="Corton N."/>
            <person name="Hauser H."/>
            <person name="Gamble J."/>
            <person name="Gilderthorp R."/>
            <person name="Marcello L."/>
            <person name="McQuillan J."/>
            <person name="Otto T.D."/>
            <person name="Quail M.A."/>
            <person name="Sanders M.J."/>
            <person name="van Tonder A."/>
            <person name="Ginger M.L."/>
            <person name="Field M.C."/>
            <person name="Barry J.D."/>
            <person name="Hertz-Fowler C."/>
            <person name="Berriman M."/>
        </authorList>
    </citation>
    <scope>NUCLEOTIDE SEQUENCE</scope>
    <source>
        <strain evidence="3">Y486</strain>
    </source>
</reference>
<protein>
    <submittedName>
        <fullName evidence="3">Uncharacterized protein</fullName>
    </submittedName>
</protein>
<feature type="coiled-coil region" evidence="1">
    <location>
        <begin position="843"/>
        <end position="919"/>
    </location>
</feature>
<dbReference type="EMBL" id="HE573027">
    <property type="protein sequence ID" value="CCC53432.1"/>
    <property type="molecule type" value="Genomic_DNA"/>
</dbReference>
<keyword evidence="1" id="KW-0175">Coiled coil</keyword>
<gene>
    <name evidence="3" type="ORF">TVY486_1109160</name>
</gene>
<sequence length="927" mass="108493">MEEGRGTHSNSSTSPPPTFTYVRSLSKGRSASHMPDSHEEFRENDIKEMQRKRQRSEPHVPSTGGWQITSNSRCIVCRRLQSLCDCKSSRMDPQLKRQKLDTLLLNTPYVRCKQLRAMDEVGRLECRQRRLLVEQWGDELQTLKRTLEFGLRLILLNNEETTGRESLTTLQRKEWLQGIRMVEHCLSLHVVIRNEREGRMQLCTTAQRATQVLYAWHSARFQLLSLESRETTYRGALVSDEAAERTGIMNLEIDLLGIMENNEKERHALFEEFWAVRDFIYSEWYSGVDAIGRAAEEDQFHISHMMQELRRLCELCTTEKKGTERLEEEARQRLHVAAVRDRNRVIERGQLFEQQRLSVIQEESVARCAVVQQLENTYNSLCCSREQGIEEVRELVALKQSEREGFLRNATLVLQSIMKEEEEIRGGLKVRERHECDLRHQWILEKERAVQAAELNALRQLQQLCDEEKTMRSVLMQRKQQEEVEVTVWLQHRDRRLGELVGVALEQKVEIEAVERNERFSLVSRKAENEDAVRRWVDQKESVRQSFLLDENAHRRYLCDAECAEWDEMAWRFGEGLEFCRSLLQERAEAQVRFQQRAFQCMEDLAKQESAALLLLQSALRDDRERALREENYRKTLDLLKEETEHRSHLLQQETRHREGVSTQKQLEESFFVKAVQESFKAQECEILESERGQRCVLEHLNTDAWNTLLSDFKKGYEVARRVEEERRREEMRRREIELVEDARLYREEEEELTDSCYVSRDAVFSDVLKCPLVSSERGVIGESNILQKQFITSELGAGSSDVAQLSPSVVGFIVGVLDAVCAREAQLTTGLQKAETIVGEVCSKLEKQKKLLTSAKEQLEESRAKLSRDAADHKTRVELQRKAQLDLESQLTRERQRLKKKTEELNKMRDIVSDMRDNIHSSYKKR</sequence>
<evidence type="ECO:0000313" key="3">
    <source>
        <dbReference type="EMBL" id="CCC53432.1"/>
    </source>
</evidence>
<evidence type="ECO:0000256" key="1">
    <source>
        <dbReference type="SAM" id="Coils"/>
    </source>
</evidence>
<evidence type="ECO:0000256" key="2">
    <source>
        <dbReference type="SAM" id="MobiDB-lite"/>
    </source>
</evidence>
<proteinExistence type="predicted"/>
<name>G0UC82_TRYVY</name>
<accession>G0UC82</accession>
<dbReference type="VEuPathDB" id="TriTrypDB:TvY486_1109160"/>